<proteinExistence type="predicted"/>
<reference evidence="1 2" key="1">
    <citation type="journal article" date="2018" name="Sci. Rep.">
        <title>Genomic signatures of local adaptation to the degree of environmental predictability in rotifers.</title>
        <authorList>
            <person name="Franch-Gras L."/>
            <person name="Hahn C."/>
            <person name="Garcia-Roger E.M."/>
            <person name="Carmona M.J."/>
            <person name="Serra M."/>
            <person name="Gomez A."/>
        </authorList>
    </citation>
    <scope>NUCLEOTIDE SEQUENCE [LARGE SCALE GENOMIC DNA]</scope>
    <source>
        <strain evidence="1">HYR1</strain>
    </source>
</reference>
<dbReference type="EMBL" id="REGN01005776">
    <property type="protein sequence ID" value="RNA12050.1"/>
    <property type="molecule type" value="Genomic_DNA"/>
</dbReference>
<evidence type="ECO:0000313" key="1">
    <source>
        <dbReference type="EMBL" id="RNA12050.1"/>
    </source>
</evidence>
<name>A0A3M7QL66_BRAPC</name>
<comment type="caution">
    <text evidence="1">The sequence shown here is derived from an EMBL/GenBank/DDBJ whole genome shotgun (WGS) entry which is preliminary data.</text>
</comment>
<accession>A0A3M7QL66</accession>
<gene>
    <name evidence="1" type="ORF">BpHYR1_040064</name>
</gene>
<evidence type="ECO:0000313" key="2">
    <source>
        <dbReference type="Proteomes" id="UP000276133"/>
    </source>
</evidence>
<organism evidence="1 2">
    <name type="scientific">Brachionus plicatilis</name>
    <name type="common">Marine rotifer</name>
    <name type="synonym">Brachionus muelleri</name>
    <dbReference type="NCBI Taxonomy" id="10195"/>
    <lineage>
        <taxon>Eukaryota</taxon>
        <taxon>Metazoa</taxon>
        <taxon>Spiralia</taxon>
        <taxon>Gnathifera</taxon>
        <taxon>Rotifera</taxon>
        <taxon>Eurotatoria</taxon>
        <taxon>Monogononta</taxon>
        <taxon>Pseudotrocha</taxon>
        <taxon>Ploima</taxon>
        <taxon>Brachionidae</taxon>
        <taxon>Brachionus</taxon>
    </lineage>
</organism>
<sequence>MVERLAVLDHENFEILVIRAREHEGLPFGFSGIREGSRYMYNQETRRQTTEGEIRNLITPMLESDLYKSQEKKSHDFGKIKNKK</sequence>
<protein>
    <submittedName>
        <fullName evidence="1">Uncharacterized protein</fullName>
    </submittedName>
</protein>
<dbReference type="AlphaFoldDB" id="A0A3M7QL66"/>
<keyword evidence="2" id="KW-1185">Reference proteome</keyword>
<dbReference type="Proteomes" id="UP000276133">
    <property type="component" value="Unassembled WGS sequence"/>
</dbReference>